<accession>A0A1F7YJY1</accession>
<feature type="transmembrane region" description="Helical" evidence="8">
    <location>
        <begin position="29"/>
        <end position="45"/>
    </location>
</feature>
<feature type="transmembrane region" description="Helical" evidence="8">
    <location>
        <begin position="186"/>
        <end position="211"/>
    </location>
</feature>
<organism evidence="10 11">
    <name type="scientific">Candidatus Woesebacteria bacterium RIFCSPHIGHO2_01_FULL_40_22</name>
    <dbReference type="NCBI Taxonomy" id="1802499"/>
    <lineage>
        <taxon>Bacteria</taxon>
        <taxon>Candidatus Woeseibacteriota</taxon>
    </lineage>
</organism>
<proteinExistence type="predicted"/>
<feature type="domain" description="Glycosyltransferase RgtA/B/C/D-like" evidence="9">
    <location>
        <begin position="89"/>
        <end position="241"/>
    </location>
</feature>
<feature type="transmembrane region" description="Helical" evidence="8">
    <location>
        <begin position="321"/>
        <end position="340"/>
    </location>
</feature>
<keyword evidence="2" id="KW-1003">Cell membrane</keyword>
<dbReference type="Proteomes" id="UP000179221">
    <property type="component" value="Unassembled WGS sequence"/>
</dbReference>
<dbReference type="GO" id="GO:0005886">
    <property type="term" value="C:plasma membrane"/>
    <property type="evidence" value="ECO:0007669"/>
    <property type="project" value="UniProtKB-SubCell"/>
</dbReference>
<evidence type="ECO:0000313" key="10">
    <source>
        <dbReference type="EMBL" id="OGM27603.1"/>
    </source>
</evidence>
<dbReference type="Pfam" id="PF13231">
    <property type="entry name" value="PMT_2"/>
    <property type="match status" value="1"/>
</dbReference>
<keyword evidence="4" id="KW-0808">Transferase</keyword>
<evidence type="ECO:0000256" key="6">
    <source>
        <dbReference type="ARBA" id="ARBA00022989"/>
    </source>
</evidence>
<feature type="transmembrane region" description="Helical" evidence="8">
    <location>
        <begin position="374"/>
        <end position="392"/>
    </location>
</feature>
<name>A0A1F7YJY1_9BACT</name>
<evidence type="ECO:0000259" key="9">
    <source>
        <dbReference type="Pfam" id="PF13231"/>
    </source>
</evidence>
<protein>
    <recommendedName>
        <fullName evidence="9">Glycosyltransferase RgtA/B/C/D-like domain-containing protein</fullName>
    </recommendedName>
</protein>
<feature type="transmembrane region" description="Helical" evidence="8">
    <location>
        <begin position="294"/>
        <end position="312"/>
    </location>
</feature>
<feature type="transmembrane region" description="Helical" evidence="8">
    <location>
        <begin position="163"/>
        <end position="180"/>
    </location>
</feature>
<dbReference type="AlphaFoldDB" id="A0A1F7YJY1"/>
<dbReference type="GO" id="GO:0009103">
    <property type="term" value="P:lipopolysaccharide biosynthetic process"/>
    <property type="evidence" value="ECO:0007669"/>
    <property type="project" value="UniProtKB-ARBA"/>
</dbReference>
<dbReference type="InterPro" id="IPR038731">
    <property type="entry name" value="RgtA/B/C-like"/>
</dbReference>
<evidence type="ECO:0000256" key="3">
    <source>
        <dbReference type="ARBA" id="ARBA00022676"/>
    </source>
</evidence>
<evidence type="ECO:0000256" key="5">
    <source>
        <dbReference type="ARBA" id="ARBA00022692"/>
    </source>
</evidence>
<keyword evidence="6 8" id="KW-1133">Transmembrane helix</keyword>
<feature type="transmembrane region" description="Helical" evidence="8">
    <location>
        <begin position="223"/>
        <end position="243"/>
    </location>
</feature>
<comment type="subcellular location">
    <subcellularLocation>
        <location evidence="1">Cell membrane</location>
        <topology evidence="1">Multi-pass membrane protein</topology>
    </subcellularLocation>
</comment>
<dbReference type="PANTHER" id="PTHR33908:SF11">
    <property type="entry name" value="MEMBRANE PROTEIN"/>
    <property type="match status" value="1"/>
</dbReference>
<keyword evidence="3" id="KW-0328">Glycosyltransferase</keyword>
<dbReference type="GO" id="GO:0016763">
    <property type="term" value="F:pentosyltransferase activity"/>
    <property type="evidence" value="ECO:0007669"/>
    <property type="project" value="TreeGrafter"/>
</dbReference>
<sequence>MKESMAVLPYKEEKEFNNNMDIIKYIKKNRILIIIILVAFFLRIYKVGEYFMFEHDQDLASWFVKDVLVNKHLRLIGQETSTQGVFIGPLYYYLLVPFYYLFNMHPLSGVIFITILSLFSLLSVYFVFTKMFNRSVGLITTLIYAVSYYTIYNDRQVVPTTPVITWSVWYLFGINLLLKGKQKQGFIVLGILLALIWHLNFSLILLAPLIPISLYVSRKKIDVTTLVTGLVIIFITSLPLIAFEFRHNFNQVKGILSSLTSDQHDIISGFPKFQRVIYLTSKNAYGLLMGNIKYVDYIYVLVALVLCLRLLIIKKVISKKLGLIFIFWLVIYITFFTFYSKIVSEYYLNGMMVVWIAVFALGTSHLLSLHKYRILGIVALLIFTIANLYKFFTVPFNKTSYPYRRAIVAEIKKDSLIHGYPCVAVSYITKPGYDLGYRYLFYVEDMHVNKPDSLAPVYTIVYPLNDKLFPVDKTFGAIGLIYPEYSRYTDKGVEISCSGENSNLTDPMFGFTN</sequence>
<evidence type="ECO:0000256" key="7">
    <source>
        <dbReference type="ARBA" id="ARBA00023136"/>
    </source>
</evidence>
<evidence type="ECO:0000256" key="2">
    <source>
        <dbReference type="ARBA" id="ARBA00022475"/>
    </source>
</evidence>
<feature type="transmembrane region" description="Helical" evidence="8">
    <location>
        <begin position="109"/>
        <end position="128"/>
    </location>
</feature>
<keyword evidence="7 8" id="KW-0472">Membrane</keyword>
<comment type="caution">
    <text evidence="10">The sequence shown here is derived from an EMBL/GenBank/DDBJ whole genome shotgun (WGS) entry which is preliminary data.</text>
</comment>
<dbReference type="PANTHER" id="PTHR33908">
    <property type="entry name" value="MANNOSYLTRANSFERASE YKCB-RELATED"/>
    <property type="match status" value="1"/>
</dbReference>
<gene>
    <name evidence="10" type="ORF">A2628_02330</name>
</gene>
<evidence type="ECO:0000256" key="4">
    <source>
        <dbReference type="ARBA" id="ARBA00022679"/>
    </source>
</evidence>
<reference evidence="10 11" key="1">
    <citation type="journal article" date="2016" name="Nat. Commun.">
        <title>Thousands of microbial genomes shed light on interconnected biogeochemical processes in an aquifer system.</title>
        <authorList>
            <person name="Anantharaman K."/>
            <person name="Brown C.T."/>
            <person name="Hug L.A."/>
            <person name="Sharon I."/>
            <person name="Castelle C.J."/>
            <person name="Probst A.J."/>
            <person name="Thomas B.C."/>
            <person name="Singh A."/>
            <person name="Wilkins M.J."/>
            <person name="Karaoz U."/>
            <person name="Brodie E.L."/>
            <person name="Williams K.H."/>
            <person name="Hubbard S.S."/>
            <person name="Banfield J.F."/>
        </authorList>
    </citation>
    <scope>NUCLEOTIDE SEQUENCE [LARGE SCALE GENOMIC DNA]</scope>
</reference>
<feature type="transmembrane region" description="Helical" evidence="8">
    <location>
        <begin position="346"/>
        <end position="367"/>
    </location>
</feature>
<evidence type="ECO:0000313" key="11">
    <source>
        <dbReference type="Proteomes" id="UP000179221"/>
    </source>
</evidence>
<dbReference type="EMBL" id="MGGL01000004">
    <property type="protein sequence ID" value="OGM27603.1"/>
    <property type="molecule type" value="Genomic_DNA"/>
</dbReference>
<evidence type="ECO:0000256" key="1">
    <source>
        <dbReference type="ARBA" id="ARBA00004651"/>
    </source>
</evidence>
<evidence type="ECO:0000256" key="8">
    <source>
        <dbReference type="SAM" id="Phobius"/>
    </source>
</evidence>
<keyword evidence="5 8" id="KW-0812">Transmembrane</keyword>
<feature type="transmembrane region" description="Helical" evidence="8">
    <location>
        <begin position="134"/>
        <end position="151"/>
    </location>
</feature>
<dbReference type="InterPro" id="IPR050297">
    <property type="entry name" value="LipidA_mod_glycosyltrf_83"/>
</dbReference>